<reference evidence="3 4" key="1">
    <citation type="journal article" date="2008" name="Int. J. Syst. Evol. Microbiol.">
        <title>Amphritea japonica sp. nov. and Amphritea balenae sp. nov., isolated from the sediment adjacent to sperm whale carcasses off Kagoshima, Japan.</title>
        <authorList>
            <person name="Miyazaki M."/>
            <person name="Nogi Y."/>
            <person name="Fujiwara Y."/>
            <person name="Kawato M."/>
            <person name="Nagahama T."/>
            <person name="Kubokawa K."/>
            <person name="Horikoshi K."/>
        </authorList>
    </citation>
    <scope>NUCLEOTIDE SEQUENCE [LARGE SCALE GENOMIC DNA]</scope>
    <source>
        <strain evidence="3 4">ATCC BAA-1530</strain>
    </source>
</reference>
<sequence length="294" mass="32950">MFNRPAYITALVISVLFCSHSYAEEVNIKHENLILNANLQRIDEQPLSGRVALITHGTLAHNQMEIISTLQSLLTDEELPSLAINLSLGIDNRHGMYDCTTPHKHKHSDALNEIDLWLKWLKDHGADEIVLVGHSRGGNQTAWYSDTHPNNAIAQVLIAPATWSEAAARENYEQRYNKPLVSAFNQAKQAASDDMMISTDFIYCADTKATAGSFIDYYRPDPRFNTPTLLLETTLPSLVIIGSEDQTVSNLPEAMAEVHNANTKTLLIEDADHYFRDLYADEVVEGIIEFLDQL</sequence>
<feature type="domain" description="AB hydrolase-1" evidence="2">
    <location>
        <begin position="109"/>
        <end position="284"/>
    </location>
</feature>
<evidence type="ECO:0000313" key="4">
    <source>
        <dbReference type="Proteomes" id="UP000595663"/>
    </source>
</evidence>
<organism evidence="3 4">
    <name type="scientific">Amphritea japonica ATCC BAA-1530</name>
    <dbReference type="NCBI Taxonomy" id="1278309"/>
    <lineage>
        <taxon>Bacteria</taxon>
        <taxon>Pseudomonadati</taxon>
        <taxon>Pseudomonadota</taxon>
        <taxon>Gammaproteobacteria</taxon>
        <taxon>Oceanospirillales</taxon>
        <taxon>Oceanospirillaceae</taxon>
        <taxon>Amphritea</taxon>
    </lineage>
</organism>
<name>A0A7R6PAJ5_9GAMM</name>
<dbReference type="InterPro" id="IPR029058">
    <property type="entry name" value="AB_hydrolase_fold"/>
</dbReference>
<dbReference type="Pfam" id="PF12697">
    <property type="entry name" value="Abhydrolase_6"/>
    <property type="match status" value="1"/>
</dbReference>
<dbReference type="InterPro" id="IPR000073">
    <property type="entry name" value="AB_hydrolase_1"/>
</dbReference>
<evidence type="ECO:0000256" key="1">
    <source>
        <dbReference type="SAM" id="SignalP"/>
    </source>
</evidence>
<keyword evidence="1" id="KW-0732">Signal</keyword>
<dbReference type="OrthoDB" id="8208091at2"/>
<dbReference type="KEGG" id="ajp:AMJAP_1861"/>
<dbReference type="Proteomes" id="UP000595663">
    <property type="component" value="Chromosome"/>
</dbReference>
<dbReference type="Gene3D" id="3.40.50.1820">
    <property type="entry name" value="alpha/beta hydrolase"/>
    <property type="match status" value="1"/>
</dbReference>
<protein>
    <recommendedName>
        <fullName evidence="2">AB hydrolase-1 domain-containing protein</fullName>
    </recommendedName>
</protein>
<feature type="signal peptide" evidence="1">
    <location>
        <begin position="1"/>
        <end position="23"/>
    </location>
</feature>
<gene>
    <name evidence="3" type="ORF">AMJAP_1861</name>
</gene>
<keyword evidence="4" id="KW-1185">Reference proteome</keyword>
<evidence type="ECO:0000259" key="2">
    <source>
        <dbReference type="Pfam" id="PF12697"/>
    </source>
</evidence>
<feature type="chain" id="PRO_5032882214" description="AB hydrolase-1 domain-containing protein" evidence="1">
    <location>
        <begin position="24"/>
        <end position="294"/>
    </location>
</feature>
<dbReference type="EMBL" id="AP014545">
    <property type="protein sequence ID" value="BBB26452.1"/>
    <property type="molecule type" value="Genomic_DNA"/>
</dbReference>
<dbReference type="SUPFAM" id="SSF53474">
    <property type="entry name" value="alpha/beta-Hydrolases"/>
    <property type="match status" value="1"/>
</dbReference>
<dbReference type="AlphaFoldDB" id="A0A7R6PAJ5"/>
<dbReference type="RefSeq" id="WP_019622220.1">
    <property type="nucleotide sequence ID" value="NZ_AP014545.1"/>
</dbReference>
<evidence type="ECO:0000313" key="3">
    <source>
        <dbReference type="EMBL" id="BBB26452.1"/>
    </source>
</evidence>
<proteinExistence type="predicted"/>
<accession>A0A7R6PAJ5</accession>